<dbReference type="AlphaFoldDB" id="A0A386H365"/>
<name>A0A386H365_9CLOT</name>
<dbReference type="InterPro" id="IPR050492">
    <property type="entry name" value="Bact_metal-bind_prot9"/>
</dbReference>
<dbReference type="Proteomes" id="UP000266301">
    <property type="component" value="Chromosome"/>
</dbReference>
<dbReference type="PANTHER" id="PTHR42953">
    <property type="entry name" value="HIGH-AFFINITY ZINC UPTAKE SYSTEM PROTEIN ZNUA-RELATED"/>
    <property type="match status" value="1"/>
</dbReference>
<gene>
    <name evidence="5" type="ORF">D4Z93_05095</name>
</gene>
<dbReference type="GO" id="GO:0007155">
    <property type="term" value="P:cell adhesion"/>
    <property type="evidence" value="ECO:0007669"/>
    <property type="project" value="InterPro"/>
</dbReference>
<dbReference type="InterPro" id="IPR006127">
    <property type="entry name" value="ZnuA-like"/>
</dbReference>
<dbReference type="PANTHER" id="PTHR42953:SF3">
    <property type="entry name" value="HIGH-AFFINITY ZINC UPTAKE SYSTEM PROTEIN ZNUA"/>
    <property type="match status" value="1"/>
</dbReference>
<keyword evidence="3" id="KW-0732">Signal</keyword>
<sequence length="306" mass="34868">MLKTKKVLAIFITATIILFFTGCGNNIHKDTVKNSNSKIRVVVTFNALREFAYAIGKDKIDIETLVPEGTEPHDFEPKVKDMRNISDSKVFIYNGFGMENWVDKTLESIDNKNLIVTNASKGITPIKNGDSNEIKEHGQYDPHIWLSLKNAKIESKNIRDALVKADPLNKSYYEKNFNDFSKKIDALYNSYNEKLKSVPNKSFVTGHAAFAYLCRDYGLEQRSIEDVFASEEPSAKQLKLLTDYCRKNKIKTIFVEEMVSPKISETLASEVNAKVKKIYTIESKEDNKDYLQSMASNLDLIYNSLK</sequence>
<evidence type="ECO:0000256" key="2">
    <source>
        <dbReference type="ARBA" id="ARBA00022448"/>
    </source>
</evidence>
<dbReference type="CDD" id="cd01017">
    <property type="entry name" value="AdcA"/>
    <property type="match status" value="1"/>
</dbReference>
<dbReference type="PRINTS" id="PR00690">
    <property type="entry name" value="ADHESNFAMILY"/>
</dbReference>
<evidence type="ECO:0000256" key="1">
    <source>
        <dbReference type="ARBA" id="ARBA00011028"/>
    </source>
</evidence>
<dbReference type="PROSITE" id="PS51257">
    <property type="entry name" value="PROKAR_LIPOPROTEIN"/>
    <property type="match status" value="1"/>
</dbReference>
<dbReference type="GO" id="GO:0030001">
    <property type="term" value="P:metal ion transport"/>
    <property type="evidence" value="ECO:0007669"/>
    <property type="project" value="InterPro"/>
</dbReference>
<organism evidence="5 6">
    <name type="scientific">Clostridium fermenticellae</name>
    <dbReference type="NCBI Taxonomy" id="2068654"/>
    <lineage>
        <taxon>Bacteria</taxon>
        <taxon>Bacillati</taxon>
        <taxon>Bacillota</taxon>
        <taxon>Clostridia</taxon>
        <taxon>Eubacteriales</taxon>
        <taxon>Clostridiaceae</taxon>
        <taxon>Clostridium</taxon>
    </lineage>
</organism>
<reference evidence="5 6" key="1">
    <citation type="journal article" date="2019" name="Int. J. Syst. Evol. Microbiol.">
        <title>Clostridium fermenticellae sp. nov., isolated from the mud in a fermentation cellar for the production of the Chinese liquor, baijiu.</title>
        <authorList>
            <person name="Xu P.X."/>
            <person name="Chai L.J."/>
            <person name="Qiu T."/>
            <person name="Zhang X.J."/>
            <person name="Lu Z.M."/>
            <person name="Xiao C."/>
            <person name="Wang S.T."/>
            <person name="Shen C.H."/>
            <person name="Shi J.S."/>
            <person name="Xu Z.H."/>
        </authorList>
    </citation>
    <scope>NUCLEOTIDE SEQUENCE [LARGE SCALE GENOMIC DNA]</scope>
    <source>
        <strain evidence="5 6">JN500901</strain>
    </source>
</reference>
<evidence type="ECO:0000313" key="6">
    <source>
        <dbReference type="Proteomes" id="UP000266301"/>
    </source>
</evidence>
<dbReference type="InterPro" id="IPR006128">
    <property type="entry name" value="Lipoprotein_PsaA-like"/>
</dbReference>
<dbReference type="RefSeq" id="WP_119970956.1">
    <property type="nucleotide sequence ID" value="NZ_CP032416.1"/>
</dbReference>
<evidence type="ECO:0000313" key="5">
    <source>
        <dbReference type="EMBL" id="AYD39925.1"/>
    </source>
</evidence>
<dbReference type="OrthoDB" id="9810636at2"/>
<protein>
    <submittedName>
        <fullName evidence="5">ABC transporter substrate-binding protein</fullName>
    </submittedName>
</protein>
<dbReference type="InterPro" id="IPR006129">
    <property type="entry name" value="AdhesinB"/>
</dbReference>
<dbReference type="GO" id="GO:0046872">
    <property type="term" value="F:metal ion binding"/>
    <property type="evidence" value="ECO:0007669"/>
    <property type="project" value="InterPro"/>
</dbReference>
<evidence type="ECO:0000256" key="4">
    <source>
        <dbReference type="RuleBase" id="RU003512"/>
    </source>
</evidence>
<dbReference type="Gene3D" id="3.40.50.1980">
    <property type="entry name" value="Nitrogenase molybdenum iron protein domain"/>
    <property type="match status" value="2"/>
</dbReference>
<comment type="similarity">
    <text evidence="1 4">Belongs to the bacterial solute-binding protein 9 family.</text>
</comment>
<keyword evidence="6" id="KW-1185">Reference proteome</keyword>
<dbReference type="EMBL" id="CP032416">
    <property type="protein sequence ID" value="AYD39925.1"/>
    <property type="molecule type" value="Genomic_DNA"/>
</dbReference>
<dbReference type="PRINTS" id="PR00691">
    <property type="entry name" value="ADHESINB"/>
</dbReference>
<proteinExistence type="inferred from homology"/>
<dbReference type="SUPFAM" id="SSF53807">
    <property type="entry name" value="Helical backbone' metal receptor"/>
    <property type="match status" value="1"/>
</dbReference>
<evidence type="ECO:0000256" key="3">
    <source>
        <dbReference type="ARBA" id="ARBA00022729"/>
    </source>
</evidence>
<keyword evidence="2 4" id="KW-0813">Transport</keyword>
<accession>A0A386H365</accession>
<dbReference type="KEGG" id="cfer:D4Z93_05095"/>
<dbReference type="Pfam" id="PF01297">
    <property type="entry name" value="ZnuA"/>
    <property type="match status" value="1"/>
</dbReference>